<evidence type="ECO:0000313" key="3">
    <source>
        <dbReference type="EMBL" id="SCU94149.1"/>
    </source>
</evidence>
<reference evidence="4" key="1">
    <citation type="submission" date="2016-03" db="EMBL/GenBank/DDBJ databases">
        <authorList>
            <person name="Devillers Hugo."/>
        </authorList>
    </citation>
    <scope>NUCLEOTIDE SEQUENCE [LARGE SCALE GENOMIC DNA]</scope>
</reference>
<evidence type="ECO:0000313" key="4">
    <source>
        <dbReference type="Proteomes" id="UP000191144"/>
    </source>
</evidence>
<evidence type="ECO:0000259" key="2">
    <source>
        <dbReference type="PROSITE" id="PS50219"/>
    </source>
</evidence>
<gene>
    <name evidence="3" type="ORF">LAME_0F06326G</name>
</gene>
<feature type="compositionally biased region" description="Basic and acidic residues" evidence="1">
    <location>
        <begin position="10"/>
        <end position="20"/>
    </location>
</feature>
<dbReference type="InterPro" id="IPR001180">
    <property type="entry name" value="CNH_dom"/>
</dbReference>
<dbReference type="InterPro" id="IPR032914">
    <property type="entry name" value="Vam6/VPS39/TRAP1"/>
</dbReference>
<dbReference type="PROSITE" id="PS50219">
    <property type="entry name" value="CNH"/>
    <property type="match status" value="1"/>
</dbReference>
<dbReference type="PANTHER" id="PTHR12894:SF28">
    <property type="entry name" value="VACUOLAR PROTEIN SORTING-ASSOCIATED PROTEIN 3"/>
    <property type="match status" value="1"/>
</dbReference>
<keyword evidence="4" id="KW-1185">Reference proteome</keyword>
<evidence type="ECO:0000256" key="1">
    <source>
        <dbReference type="SAM" id="MobiDB-lite"/>
    </source>
</evidence>
<dbReference type="GO" id="GO:0000329">
    <property type="term" value="C:fungal-type vacuole membrane"/>
    <property type="evidence" value="ECO:0007669"/>
    <property type="project" value="TreeGrafter"/>
</dbReference>
<name>A0A1G4JTF3_9SACH</name>
<dbReference type="EMBL" id="LT598477">
    <property type="protein sequence ID" value="SCU94149.1"/>
    <property type="molecule type" value="Genomic_DNA"/>
</dbReference>
<proteinExistence type="predicted"/>
<sequence>MSDEESSQQPKDEDAKKELTEPEENSCNATNDEAPEAVLDEKDKLEASKGPLAFESLIQNLPAGCSPISCDADDKNLYLGTQQGDLLHYFELEPKNYMLVSQTKFDPNQDVPIEAVRVLPLIEIALVHSGKSLHFYLLPEFAPVPNMGSIANVSDFQIVRYSSSSNSYQVQVFGSEGVRKLNIFNKRVATSDLAYSKPVSRAKVHRKSMMASNGSNYELIDLKTGDKSPLFHVSETGVDLKPMIAAYHTDEFLVCCGSSATDNAMGLVVNCQGDITQGTIVFERYPLDILIDLPFILVDYGELGIYVYQVEMNNEPKIVQKFHTNAEGSRLRLARSTNVFSFDKPERKRQIVDKLRLVPLSLGTHEFRIDQERSYVTNNYEEVTSLLIYSSAGIYLLSKEPIILQISDYSETTIERIKEILQTYQNVNYIGTFQKLNIHYLRLLHLLLITLHCQSIDQKIVSEWCSSASQVDIRVFLRLCDIEILGDPWVPNGLVNFINETRSLKLCNKFLDFLQNLALIREKLREDTSCSVKDRENLFRSIDRAIVKYSVEHELNVNIDQCEPDNYADLLPLLKMKRELYGPLIYDIHLRMGDYPNCLNLLKEQDNGPKISSFMLKHFVDLQSNDKYSQKNLLTDVVFLIEFTASGADREIIMKDVIDIMENAKLDAKDLVTIAERNLTKVTILETLGFSDVSDKHFMIDYYISNVQEVMEKRNLWDLFAQLLASYTQDYDYLKPGFSSYLDLKLSANPECSGLLKYCEKLRALIYAENDRLVFDAVVERIREFDIADVLLFYLICDEDKYLIFEGNLLDKLMTFNDFETIDKLLTQKDVVKVLKFYLSLESEKDSSMLVKNHLRKHLNMVTSFENLVEILKLIPSDYGLANVADALTSVLVKSRSTITDQELHKALLKHQLQASARLLEGLREKPGILE</sequence>
<feature type="region of interest" description="Disordered" evidence="1">
    <location>
        <begin position="1"/>
        <end position="42"/>
    </location>
</feature>
<dbReference type="OrthoDB" id="5325112at2759"/>
<feature type="domain" description="CNH" evidence="2">
    <location>
        <begin position="60"/>
        <end position="339"/>
    </location>
</feature>
<dbReference type="AlphaFoldDB" id="A0A1G4JTF3"/>
<dbReference type="PANTHER" id="PTHR12894">
    <property type="entry name" value="CNH DOMAIN CONTAINING"/>
    <property type="match status" value="1"/>
</dbReference>
<organism evidence="3 4">
    <name type="scientific">Lachancea meyersii CBS 8951</name>
    <dbReference type="NCBI Taxonomy" id="1266667"/>
    <lineage>
        <taxon>Eukaryota</taxon>
        <taxon>Fungi</taxon>
        <taxon>Dikarya</taxon>
        <taxon>Ascomycota</taxon>
        <taxon>Saccharomycotina</taxon>
        <taxon>Saccharomycetes</taxon>
        <taxon>Saccharomycetales</taxon>
        <taxon>Saccharomycetaceae</taxon>
        <taxon>Lachancea</taxon>
    </lineage>
</organism>
<protein>
    <submittedName>
        <fullName evidence="3">LAME_0F06326g1_1</fullName>
    </submittedName>
</protein>
<accession>A0A1G4JTF3</accession>
<dbReference type="GO" id="GO:0006914">
    <property type="term" value="P:autophagy"/>
    <property type="evidence" value="ECO:0007669"/>
    <property type="project" value="TreeGrafter"/>
</dbReference>
<dbReference type="Proteomes" id="UP000191144">
    <property type="component" value="Chromosome F"/>
</dbReference>
<dbReference type="GO" id="GO:0034058">
    <property type="term" value="P:endosomal vesicle fusion"/>
    <property type="evidence" value="ECO:0007669"/>
    <property type="project" value="TreeGrafter"/>
</dbReference>